<dbReference type="SUPFAM" id="SSF47113">
    <property type="entry name" value="Histone-fold"/>
    <property type="match status" value="1"/>
</dbReference>
<evidence type="ECO:0000256" key="2">
    <source>
        <dbReference type="ARBA" id="ARBA00023015"/>
    </source>
</evidence>
<sequence>MASDEVALNENAPEDHQDDTASISSNGTSASTSKPDKRPSGSGHISSTGANKRIFQRELRCMMYGFGDDQNPYTESVELLEDLVTQYMVEMTTKAMEVGRQNRVQVEDIMYLVRNDSRKYVRVNDLINMNEELKRARKAFNEEKFS</sequence>
<dbReference type="GO" id="GO:0005669">
    <property type="term" value="C:transcription factor TFIID complex"/>
    <property type="evidence" value="ECO:0007669"/>
    <property type="project" value="TreeGrafter"/>
</dbReference>
<dbReference type="Gene3D" id="1.10.20.10">
    <property type="entry name" value="Histone, subunit A"/>
    <property type="match status" value="1"/>
</dbReference>
<accession>A0A1D1VKF7</accession>
<feature type="compositionally biased region" description="Low complexity" evidence="10">
    <location>
        <begin position="20"/>
        <end position="33"/>
    </location>
</feature>
<keyword evidence="4" id="KW-0539">Nucleus</keyword>
<comment type="function">
    <text evidence="7">The TFIID basal transcription factor complex plays a major role in the initiation of RNA polymerase II (Pol II)-dependent transcription. TFIID recognizes and binds promoters via its subunit TBP, a TATA-box-binding protein, and promotes assembly of the pre-initiation complex (PIC). The TFIID complex consists of TBP and TBP-associated factors (TAFs), including TAF1, TAF2, TAF3, TAF4, TAF5, TAF6, TAF7, TAF8, TAF9, TAF10, TAF11, TAF12 and TAF13. TAF13, together with TAF11 and TBP, play key roles during promoter binding by the TFIID and TFIIA transcription factor complexes.</text>
</comment>
<evidence type="ECO:0000256" key="1">
    <source>
        <dbReference type="ARBA" id="ARBA00004123"/>
    </source>
</evidence>
<keyword evidence="12" id="KW-1185">Reference proteome</keyword>
<evidence type="ECO:0000313" key="12">
    <source>
        <dbReference type="Proteomes" id="UP000186922"/>
    </source>
</evidence>
<comment type="subunit">
    <text evidence="8">Component of the TFIID basal transcription factor complex, composed of TATA-box-binding protein TBP, and a number of TBP-associated factors (TAFs), including TAF1, TAF2, TAF3, TAF4, TAF5, TAF6, TAF7, TAF8, TAF9, TAF10, TAF11, TAF12 and TAF13. Interacts with TBP, and more strongly with TAF10 and TAF11.</text>
</comment>
<evidence type="ECO:0000256" key="7">
    <source>
        <dbReference type="ARBA" id="ARBA00056273"/>
    </source>
</evidence>
<comment type="subcellular location">
    <subcellularLocation>
        <location evidence="1">Nucleus</location>
    </subcellularLocation>
</comment>
<comment type="similarity">
    <text evidence="5">Belongs to the TAF13 family.</text>
</comment>
<dbReference type="FunFam" id="1.10.20.10:FF:000028">
    <property type="entry name" value="Transcription initiation factor TFIID subunit 13"/>
    <property type="match status" value="1"/>
</dbReference>
<dbReference type="Proteomes" id="UP000186922">
    <property type="component" value="Unassembled WGS sequence"/>
</dbReference>
<keyword evidence="2" id="KW-0805">Transcription regulation</keyword>
<dbReference type="AlphaFoldDB" id="A0A1D1VKF7"/>
<dbReference type="Pfam" id="PF02269">
    <property type="entry name" value="TFIID-18kDa"/>
    <property type="match status" value="1"/>
</dbReference>
<protein>
    <recommendedName>
        <fullName evidence="6">Transcription initiation factor TFIID subunit 13</fullName>
    </recommendedName>
    <alternativeName>
        <fullName evidence="9">Transcription initiation factor TFIID 18 kDa subunit</fullName>
    </alternativeName>
</protein>
<evidence type="ECO:0000256" key="10">
    <source>
        <dbReference type="SAM" id="MobiDB-lite"/>
    </source>
</evidence>
<comment type="caution">
    <text evidence="11">The sequence shown here is derived from an EMBL/GenBank/DDBJ whole genome shotgun (WGS) entry which is preliminary data.</text>
</comment>
<dbReference type="GO" id="GO:0046982">
    <property type="term" value="F:protein heterodimerization activity"/>
    <property type="evidence" value="ECO:0007669"/>
    <property type="project" value="InterPro"/>
</dbReference>
<gene>
    <name evidence="11" type="primary">RvY_10413-1</name>
    <name evidence="11" type="synonym">RvY_10413.1</name>
    <name evidence="11" type="ORF">RvY_10413</name>
</gene>
<keyword evidence="3" id="KW-0804">Transcription</keyword>
<evidence type="ECO:0000256" key="6">
    <source>
        <dbReference type="ARBA" id="ARBA00040136"/>
    </source>
</evidence>
<reference evidence="11 12" key="1">
    <citation type="journal article" date="2016" name="Nat. Commun.">
        <title>Extremotolerant tardigrade genome and improved radiotolerance of human cultured cells by tardigrade-unique protein.</title>
        <authorList>
            <person name="Hashimoto T."/>
            <person name="Horikawa D.D."/>
            <person name="Saito Y."/>
            <person name="Kuwahara H."/>
            <person name="Kozuka-Hata H."/>
            <person name="Shin-I T."/>
            <person name="Minakuchi Y."/>
            <person name="Ohishi K."/>
            <person name="Motoyama A."/>
            <person name="Aizu T."/>
            <person name="Enomoto A."/>
            <person name="Kondo K."/>
            <person name="Tanaka S."/>
            <person name="Hara Y."/>
            <person name="Koshikawa S."/>
            <person name="Sagara H."/>
            <person name="Miura T."/>
            <person name="Yokobori S."/>
            <person name="Miyagawa K."/>
            <person name="Suzuki Y."/>
            <person name="Kubo T."/>
            <person name="Oyama M."/>
            <person name="Kohara Y."/>
            <person name="Fujiyama A."/>
            <person name="Arakawa K."/>
            <person name="Katayama T."/>
            <person name="Toyoda A."/>
            <person name="Kunieda T."/>
        </authorList>
    </citation>
    <scope>NUCLEOTIDE SEQUENCE [LARGE SCALE GENOMIC DNA]</scope>
    <source>
        <strain evidence="11 12">YOKOZUNA-1</strain>
    </source>
</reference>
<dbReference type="PANTHER" id="PTHR11380:SF5">
    <property type="entry name" value="TRANSCRIPTION INITIATION FACTOR TFIID SUBUNIT 13"/>
    <property type="match status" value="1"/>
</dbReference>
<name>A0A1D1VKF7_RAMVA</name>
<evidence type="ECO:0000256" key="3">
    <source>
        <dbReference type="ARBA" id="ARBA00023163"/>
    </source>
</evidence>
<dbReference type="STRING" id="947166.A0A1D1VKF7"/>
<proteinExistence type="inferred from homology"/>
<dbReference type="PANTHER" id="PTHR11380">
    <property type="entry name" value="TRANSCRIPTION INITIATION FACTOR TFIID/SUPT3-RELATED"/>
    <property type="match status" value="1"/>
</dbReference>
<dbReference type="InterPro" id="IPR003195">
    <property type="entry name" value="TFIID_TAF13"/>
</dbReference>
<dbReference type="EMBL" id="BDGG01000005">
    <property type="protein sequence ID" value="GAU99403.1"/>
    <property type="molecule type" value="Genomic_DNA"/>
</dbReference>
<organism evidence="11 12">
    <name type="scientific">Ramazzottius varieornatus</name>
    <name type="common">Water bear</name>
    <name type="synonym">Tardigrade</name>
    <dbReference type="NCBI Taxonomy" id="947166"/>
    <lineage>
        <taxon>Eukaryota</taxon>
        <taxon>Metazoa</taxon>
        <taxon>Ecdysozoa</taxon>
        <taxon>Tardigrada</taxon>
        <taxon>Eutardigrada</taxon>
        <taxon>Parachela</taxon>
        <taxon>Hypsibioidea</taxon>
        <taxon>Ramazzottiidae</taxon>
        <taxon>Ramazzottius</taxon>
    </lineage>
</organism>
<evidence type="ECO:0000313" key="11">
    <source>
        <dbReference type="EMBL" id="GAU99403.1"/>
    </source>
</evidence>
<dbReference type="OrthoDB" id="10266074at2759"/>
<dbReference type="CDD" id="cd07978">
    <property type="entry name" value="HFD_TAF13"/>
    <property type="match status" value="1"/>
</dbReference>
<evidence type="ECO:0000256" key="9">
    <source>
        <dbReference type="ARBA" id="ARBA00082869"/>
    </source>
</evidence>
<evidence type="ECO:0000256" key="4">
    <source>
        <dbReference type="ARBA" id="ARBA00023242"/>
    </source>
</evidence>
<evidence type="ECO:0000256" key="8">
    <source>
        <dbReference type="ARBA" id="ARBA00062721"/>
    </source>
</evidence>
<dbReference type="InterPro" id="IPR009072">
    <property type="entry name" value="Histone-fold"/>
</dbReference>
<dbReference type="GO" id="GO:0006366">
    <property type="term" value="P:transcription by RNA polymerase II"/>
    <property type="evidence" value="ECO:0007669"/>
    <property type="project" value="InterPro"/>
</dbReference>
<feature type="region of interest" description="Disordered" evidence="10">
    <location>
        <begin position="1"/>
        <end position="51"/>
    </location>
</feature>
<evidence type="ECO:0000256" key="5">
    <source>
        <dbReference type="ARBA" id="ARBA00038392"/>
    </source>
</evidence>